<protein>
    <recommendedName>
        <fullName evidence="1">Phosphorylase b kinase regulatory subunit</fullName>
    </recommendedName>
</protein>
<name>A0ABV0WII3_9TELE</name>
<comment type="function">
    <text evidence="1">Phosphorylase b kinase catalyzes the phosphorylation of serine in certain substrates, including troponin I.</text>
</comment>
<comment type="caution">
    <text evidence="2">The sequence shown here is derived from an EMBL/GenBank/DDBJ whole genome shotgun (WGS) entry which is preliminary data.</text>
</comment>
<proteinExistence type="inferred from homology"/>
<evidence type="ECO:0000256" key="1">
    <source>
        <dbReference type="RuleBase" id="RU364123"/>
    </source>
</evidence>
<evidence type="ECO:0000313" key="2">
    <source>
        <dbReference type="EMBL" id="MEQ2268252.1"/>
    </source>
</evidence>
<keyword evidence="1" id="KW-0636">Prenylation</keyword>
<keyword evidence="1" id="KW-1003">Cell membrane</keyword>
<gene>
    <name evidence="2" type="ORF">XENORESO_018200</name>
</gene>
<comment type="subcellular location">
    <subcellularLocation>
        <location evidence="1">Cell membrane</location>
        <topology evidence="1">Lipid-anchor</topology>
        <orientation evidence="1">Cytoplasmic side</orientation>
    </subcellularLocation>
</comment>
<dbReference type="PANTHER" id="PTHR10749:SF8">
    <property type="entry name" value="PHOSPHORYLASE B KINASE REGULATORY SUBUNIT BETA"/>
    <property type="match status" value="1"/>
</dbReference>
<keyword evidence="1" id="KW-0449">Lipoprotein</keyword>
<keyword evidence="3" id="KW-1185">Reference proteome</keyword>
<organism evidence="2 3">
    <name type="scientific">Xenotaenia resolanae</name>
    <dbReference type="NCBI Taxonomy" id="208358"/>
    <lineage>
        <taxon>Eukaryota</taxon>
        <taxon>Metazoa</taxon>
        <taxon>Chordata</taxon>
        <taxon>Craniata</taxon>
        <taxon>Vertebrata</taxon>
        <taxon>Euteleostomi</taxon>
        <taxon>Actinopterygii</taxon>
        <taxon>Neopterygii</taxon>
        <taxon>Teleostei</taxon>
        <taxon>Neoteleostei</taxon>
        <taxon>Acanthomorphata</taxon>
        <taxon>Ovalentaria</taxon>
        <taxon>Atherinomorphae</taxon>
        <taxon>Cyprinodontiformes</taxon>
        <taxon>Goodeidae</taxon>
        <taxon>Xenotaenia</taxon>
    </lineage>
</organism>
<accession>A0ABV0WII3</accession>
<dbReference type="EMBL" id="JAHRIM010046419">
    <property type="protein sequence ID" value="MEQ2268252.1"/>
    <property type="molecule type" value="Genomic_DNA"/>
</dbReference>
<keyword evidence="1" id="KW-0472">Membrane</keyword>
<dbReference type="InterPro" id="IPR008734">
    <property type="entry name" value="PHK_A/B_su"/>
</dbReference>
<feature type="non-terminal residue" evidence="2">
    <location>
        <position position="1"/>
    </location>
</feature>
<keyword evidence="1" id="KW-0321">Glycogen metabolism</keyword>
<comment type="pathway">
    <text evidence="1">Glycan biosynthesis; glycogen metabolism.</text>
</comment>
<evidence type="ECO:0000313" key="3">
    <source>
        <dbReference type="Proteomes" id="UP001444071"/>
    </source>
</evidence>
<keyword evidence="1" id="KW-0112">Calmodulin-binding</keyword>
<sequence length="86" mass="9862">LNALHQEYVGLKCYVFVQNALQFIKQCWKMQGRPLFLVLIREDNIKGSRFNPVLDMLASFKKGIIGGVKVHVDRLQVCGSRKSKQL</sequence>
<comment type="similarity">
    <text evidence="1">Belongs to the phosphorylase b kinase regulatory chain family.</text>
</comment>
<keyword evidence="1" id="KW-0119">Carbohydrate metabolism</keyword>
<reference evidence="2 3" key="1">
    <citation type="submission" date="2021-06" db="EMBL/GenBank/DDBJ databases">
        <authorList>
            <person name="Palmer J.M."/>
        </authorList>
    </citation>
    <scope>NUCLEOTIDE SEQUENCE [LARGE SCALE GENOMIC DNA]</scope>
    <source>
        <strain evidence="2 3">XR_2019</strain>
        <tissue evidence="2">Muscle</tissue>
    </source>
</reference>
<dbReference type="PANTHER" id="PTHR10749">
    <property type="entry name" value="PHOSPHORYLASE B KINASE REGULATORY SUBUNIT"/>
    <property type="match status" value="1"/>
</dbReference>
<dbReference type="Proteomes" id="UP001444071">
    <property type="component" value="Unassembled WGS sequence"/>
</dbReference>